<name>A0A9Q1F6D6_SYNKA</name>
<organism evidence="1 2">
    <name type="scientific">Synaphobranchus kaupii</name>
    <name type="common">Kaup's arrowtooth eel</name>
    <dbReference type="NCBI Taxonomy" id="118154"/>
    <lineage>
        <taxon>Eukaryota</taxon>
        <taxon>Metazoa</taxon>
        <taxon>Chordata</taxon>
        <taxon>Craniata</taxon>
        <taxon>Vertebrata</taxon>
        <taxon>Euteleostomi</taxon>
        <taxon>Actinopterygii</taxon>
        <taxon>Neopterygii</taxon>
        <taxon>Teleostei</taxon>
        <taxon>Anguilliformes</taxon>
        <taxon>Synaphobranchidae</taxon>
        <taxon>Synaphobranchus</taxon>
    </lineage>
</organism>
<dbReference type="AlphaFoldDB" id="A0A9Q1F6D6"/>
<dbReference type="OrthoDB" id="775972at2759"/>
<evidence type="ECO:0000313" key="2">
    <source>
        <dbReference type="Proteomes" id="UP001152622"/>
    </source>
</evidence>
<keyword evidence="2" id="KW-1185">Reference proteome</keyword>
<dbReference type="Proteomes" id="UP001152622">
    <property type="component" value="Chromosome 8"/>
</dbReference>
<sequence length="214" mass="24634">MNSIRPPDELKFTGNVHENWKTFRQCFEFYLLAVGINEDDDRCKIALLLTVAGRSALDVYNTFVFTAAQKDKFPAVLEKFEDYCTPRKNETYERAAPLEGGKSPAELLMNRKLRTRLPSAEHLLEKKEKHPVNQNRLQAYNRTTKPLCQLVQDDVVRVRCDGQWGPVAKVIKETAPRSYEVLTEYGNTVRRNRSHLLKVPHTGRDGQEIVSLMD</sequence>
<gene>
    <name evidence="1" type="ORF">SKAU_G00234690</name>
</gene>
<reference evidence="1" key="1">
    <citation type="journal article" date="2023" name="Science">
        <title>Genome structures resolve the early diversification of teleost fishes.</title>
        <authorList>
            <person name="Parey E."/>
            <person name="Louis A."/>
            <person name="Montfort J."/>
            <person name="Bouchez O."/>
            <person name="Roques C."/>
            <person name="Iampietro C."/>
            <person name="Lluch J."/>
            <person name="Castinel A."/>
            <person name="Donnadieu C."/>
            <person name="Desvignes T."/>
            <person name="Floi Bucao C."/>
            <person name="Jouanno E."/>
            <person name="Wen M."/>
            <person name="Mejri S."/>
            <person name="Dirks R."/>
            <person name="Jansen H."/>
            <person name="Henkel C."/>
            <person name="Chen W.J."/>
            <person name="Zahm M."/>
            <person name="Cabau C."/>
            <person name="Klopp C."/>
            <person name="Thompson A.W."/>
            <person name="Robinson-Rechavi M."/>
            <person name="Braasch I."/>
            <person name="Lecointre G."/>
            <person name="Bobe J."/>
            <person name="Postlethwait J.H."/>
            <person name="Berthelot C."/>
            <person name="Roest Crollius H."/>
            <person name="Guiguen Y."/>
        </authorList>
    </citation>
    <scope>NUCLEOTIDE SEQUENCE</scope>
    <source>
        <strain evidence="1">WJC10195</strain>
    </source>
</reference>
<accession>A0A9Q1F6D6</accession>
<protein>
    <submittedName>
        <fullName evidence="1">Uncharacterized protein</fullName>
    </submittedName>
</protein>
<dbReference type="PANTHER" id="PTHR33244:SF3">
    <property type="entry name" value="PEPTIDASE A2 DOMAIN-CONTAINING PROTEIN"/>
    <property type="match status" value="1"/>
</dbReference>
<proteinExistence type="predicted"/>
<evidence type="ECO:0000313" key="1">
    <source>
        <dbReference type="EMBL" id="KAJ8351993.1"/>
    </source>
</evidence>
<comment type="caution">
    <text evidence="1">The sequence shown here is derived from an EMBL/GenBank/DDBJ whole genome shotgun (WGS) entry which is preliminary data.</text>
</comment>
<dbReference type="PANTHER" id="PTHR33244">
    <property type="entry name" value="INTEGRASE CATALYTIC DOMAIN-CONTAINING PROTEIN-RELATED"/>
    <property type="match status" value="1"/>
</dbReference>
<dbReference type="EMBL" id="JAINUF010000008">
    <property type="protein sequence ID" value="KAJ8351993.1"/>
    <property type="molecule type" value="Genomic_DNA"/>
</dbReference>